<dbReference type="OrthoDB" id="6933556at2"/>
<dbReference type="CDD" id="cd09117">
    <property type="entry name" value="PLDc_Bfil_DEXD_like"/>
    <property type="match status" value="1"/>
</dbReference>
<dbReference type="PROSITE" id="PS50035">
    <property type="entry name" value="PLD"/>
    <property type="match status" value="1"/>
</dbReference>
<reference evidence="2 3" key="1">
    <citation type="submission" date="2017-08" db="EMBL/GenBank/DDBJ databases">
        <title>Complete genome of Colwellia sp. NB097-1, a psychrophile bacterium ioslated from Bering Sea.</title>
        <authorList>
            <person name="Chen X."/>
        </authorList>
    </citation>
    <scope>NUCLEOTIDE SEQUENCE [LARGE SCALE GENOMIC DNA]</scope>
    <source>
        <strain evidence="2 3">NB097-1</strain>
    </source>
</reference>
<dbReference type="Gene3D" id="3.30.870.10">
    <property type="entry name" value="Endonuclease Chain A"/>
    <property type="match status" value="1"/>
</dbReference>
<dbReference type="EMBL" id="CP020465">
    <property type="protein sequence ID" value="ASP49453.1"/>
    <property type="molecule type" value="Genomic_DNA"/>
</dbReference>
<dbReference type="InterPro" id="IPR001736">
    <property type="entry name" value="PLipase_D/transphosphatidylase"/>
</dbReference>
<dbReference type="KEGG" id="cber:B5D82_17745"/>
<evidence type="ECO:0000313" key="3">
    <source>
        <dbReference type="Proteomes" id="UP000202259"/>
    </source>
</evidence>
<proteinExistence type="predicted"/>
<dbReference type="AlphaFoldDB" id="A0A222GCR5"/>
<name>A0A222GCR5_9GAMM</name>
<feature type="domain" description="PLD phosphodiesterase" evidence="1">
    <location>
        <begin position="69"/>
        <end position="95"/>
    </location>
</feature>
<sequence length="284" mass="32181">MIAEKTTELFEQQSSERPVCIAVAFWGEGAVDFLSTCSRVKIVCNLLSGGTNPEVIQKLRSKPNIEIRHSSLLHSKVTITENGAIVGSANYSANGLSLDDGKSWVESAVYILPNSDEYPAISSWFWELWLSCDEVSNQEIAKAKEIWNLKSKIKSNSVQLKKVSKVPNLTEEELFEGKIKGENGIRMASSQILHEFNKLEKPDKYNIRIPAYVSYLLWTYSGNEMETNISEMPKFFDPQQVLDRADTKTGNDLEKINLFLQHLSISKTVTSSVRYWARKYQEKA</sequence>
<evidence type="ECO:0000313" key="2">
    <source>
        <dbReference type="EMBL" id="ASP49453.1"/>
    </source>
</evidence>
<dbReference type="GO" id="GO:0003824">
    <property type="term" value="F:catalytic activity"/>
    <property type="evidence" value="ECO:0007669"/>
    <property type="project" value="InterPro"/>
</dbReference>
<organism evidence="2 3">
    <name type="scientific">Cognaticolwellia beringensis</name>
    <dbReference type="NCBI Taxonomy" id="1967665"/>
    <lineage>
        <taxon>Bacteria</taxon>
        <taxon>Pseudomonadati</taxon>
        <taxon>Pseudomonadota</taxon>
        <taxon>Gammaproteobacteria</taxon>
        <taxon>Alteromonadales</taxon>
        <taxon>Colwelliaceae</taxon>
        <taxon>Cognaticolwellia</taxon>
    </lineage>
</organism>
<keyword evidence="3" id="KW-1185">Reference proteome</keyword>
<evidence type="ECO:0000259" key="1">
    <source>
        <dbReference type="PROSITE" id="PS50035"/>
    </source>
</evidence>
<gene>
    <name evidence="2" type="ORF">B5D82_17745</name>
</gene>
<protein>
    <recommendedName>
        <fullName evidence="1">PLD phosphodiesterase domain-containing protein</fullName>
    </recommendedName>
</protein>
<dbReference type="GO" id="GO:0006793">
    <property type="term" value="P:phosphorus metabolic process"/>
    <property type="evidence" value="ECO:0007669"/>
    <property type="project" value="UniProtKB-ARBA"/>
</dbReference>
<dbReference type="RefSeq" id="WP_081153460.1">
    <property type="nucleotide sequence ID" value="NZ_CP020465.1"/>
</dbReference>
<accession>A0A222GCR5</accession>
<dbReference type="Proteomes" id="UP000202259">
    <property type="component" value="Chromosome"/>
</dbReference>